<name>A0ABC9N9B5_BACUC</name>
<dbReference type="Proteomes" id="UP000004110">
    <property type="component" value="Unassembled WGS sequence"/>
</dbReference>
<dbReference type="PROSITE" id="PS51820">
    <property type="entry name" value="PA14"/>
    <property type="match status" value="1"/>
</dbReference>
<dbReference type="Pfam" id="PF13290">
    <property type="entry name" value="CHB_HEX_C_1"/>
    <property type="match status" value="1"/>
</dbReference>
<reference evidence="5" key="1">
    <citation type="submission" date="2007-06" db="EMBL/GenBank/DDBJ databases">
        <authorList>
            <person name="Fulton L."/>
            <person name="Clifton S."/>
            <person name="Fulton B."/>
            <person name="Xu J."/>
            <person name="Minx P."/>
            <person name="Pepin K.H."/>
            <person name="Johnson M."/>
            <person name="Thiruvilangam P."/>
            <person name="Bhonagiri V."/>
            <person name="Nash W.E."/>
            <person name="Mardis E.R."/>
            <person name="Wilson R.K."/>
        </authorList>
    </citation>
    <scope>NUCLEOTIDE SEQUENCE [LARGE SCALE GENOMIC DNA]</scope>
    <source>
        <strain evidence="5">ATCC 8492</strain>
    </source>
</reference>
<dbReference type="SUPFAM" id="SSF56988">
    <property type="entry name" value="Anthrax protective antigen"/>
    <property type="match status" value="1"/>
</dbReference>
<evidence type="ECO:0000256" key="2">
    <source>
        <dbReference type="ARBA" id="ARBA00011245"/>
    </source>
</evidence>
<dbReference type="InterPro" id="IPR014718">
    <property type="entry name" value="GH-type_carb-bd"/>
</dbReference>
<reference evidence="5" key="2">
    <citation type="submission" date="2013-11" db="EMBL/GenBank/DDBJ databases">
        <title>Draft genome sequence of Bacteroides uniformis (ATCC 8492).</title>
        <authorList>
            <person name="Sudarsanam P."/>
            <person name="Ley R."/>
            <person name="Guruge J."/>
            <person name="Turnbaugh P.J."/>
            <person name="Mahowald M."/>
            <person name="Liep D."/>
            <person name="Gordon J."/>
        </authorList>
    </citation>
    <scope>NUCLEOTIDE SEQUENCE</scope>
    <source>
        <strain evidence="5">ATCC 8492</strain>
    </source>
</reference>
<dbReference type="PANTHER" id="PTHR12143">
    <property type="entry name" value="PEPTIDE N-GLYCANASE PNGASE -RELATED"/>
    <property type="match status" value="1"/>
</dbReference>
<keyword evidence="6" id="KW-1185">Reference proteome</keyword>
<dbReference type="Gene3D" id="2.70.98.10">
    <property type="match status" value="1"/>
</dbReference>
<evidence type="ECO:0000256" key="3">
    <source>
        <dbReference type="ARBA" id="ARBA00022837"/>
    </source>
</evidence>
<gene>
    <name evidence="5" type="ORF">BACUNI_03279</name>
</gene>
<dbReference type="InterPro" id="IPR005887">
    <property type="entry name" value="GH92_a_mannosidase_put"/>
</dbReference>
<dbReference type="FunFam" id="1.20.1050.60:FF:000001">
    <property type="entry name" value="Putative alpha-1,2-mannosidase"/>
    <property type="match status" value="1"/>
</dbReference>
<evidence type="ECO:0000256" key="1">
    <source>
        <dbReference type="ARBA" id="ARBA00001913"/>
    </source>
</evidence>
<dbReference type="Gene3D" id="1.20.1610.10">
    <property type="entry name" value="alpha-1,2-mannosidases domains"/>
    <property type="match status" value="1"/>
</dbReference>
<dbReference type="InterPro" id="IPR011658">
    <property type="entry name" value="PA14_dom"/>
</dbReference>
<evidence type="ECO:0000259" key="4">
    <source>
        <dbReference type="PROSITE" id="PS51820"/>
    </source>
</evidence>
<dbReference type="SMART" id="SM00758">
    <property type="entry name" value="PA14"/>
    <property type="match status" value="1"/>
</dbReference>
<evidence type="ECO:0000313" key="5">
    <source>
        <dbReference type="EMBL" id="EDO53264.1"/>
    </source>
</evidence>
<dbReference type="SUPFAM" id="SSF48208">
    <property type="entry name" value="Six-hairpin glycosidases"/>
    <property type="match status" value="1"/>
</dbReference>
<dbReference type="Pfam" id="PF17678">
    <property type="entry name" value="Glyco_hydro_92N"/>
    <property type="match status" value="1"/>
</dbReference>
<sequence>MQIFLLFLSFAKAIHKIILIYGETAFPTVCSALQIYSLMKLKTLICATTAFWACCSCTSGELSPVDYVDPFIGTGFHGHTYPGATVPFGAVQLSPDTRAGNWDACSGYHYNDTTLKGFSHTHLSGTGCIDLGDILFRPTTLKPDLTTESIYQPAAFSHKDEDASAGYYSVVLKEEGIKAELTVTAHAGMHRYTFSSGKEASIIIDLTHLLDNEYIYEAELEQTAANEITGMRRTRGWTDNQYVYFVAQFSKPFQAIDFIQNKKMVSAGVKLNGTDLQACLSFDNSNGEPVIAKVGLSIVSEKNARENLETEVIGFDFDAVRSAARSAWEQALSAITVKGGNTDDLKNFYTAMYHSMVVPNVVSDVNGEYRRHNMEIGQLPKGKVQYSTFSLWDTFRAWNPLMTLIDTTLVNNMINSFLDIYESSGELPIWPLSAGETGTMIGYHAVSVIADAYMKGIRGFDAEKALEAMVVSSEKNKKGADYYIQNGFIPSNIKKESISCLLEFAYDDWCIARMAQEMGKDDIYQKYIQRSQNYINVFDGNTKFFRPKRMDGNWETPFNPIEIGRAYTEATAWQYRFFVPHDVSGMAQLFGGKKEFITALDSIFTVESDVHGDLVDITGLIGQYVHGNEPSHHIAYLYDYVGQPWKTQEMTRRLLHEMYAPTPEGIIGNEDCGQMSGWYILSSLGIYSVCPGSNEFALTTPLFEKAVVNLANRKTLTILANNPKKNVYITKVELNGQPIDVNFITYAQLMEGGELRFTLSDKPNMERGVSSEASPYSYTKDEVVSIPYVDKDLNLFMDKVTVALATTTKDAEIRYTLDGSEPTEQSALYEQPFELDKTTLIKAKGFKEGLRSSRTLSISATKAELKAALSVNPTQNGTSYKYFEGTYQKVADVEKSPLLESGVMPEPSIKGAKQEDHFGYIFSGLINVPEDGVYTFQTRSDDGSVLYIHDEQVVNNDASHAAIPATGMVALKKGFHPYKLYYFEDYEGEYLSWAWKLPSAEKLAPIPASALFVK</sequence>
<dbReference type="InterPro" id="IPR041371">
    <property type="entry name" value="GH92_N"/>
</dbReference>
<dbReference type="InterPro" id="IPR008928">
    <property type="entry name" value="6-hairpin_glycosidase_sf"/>
</dbReference>
<dbReference type="InterPro" id="IPR059177">
    <property type="entry name" value="GH29D-like_dom"/>
</dbReference>
<dbReference type="Pfam" id="PF07691">
    <property type="entry name" value="PA14"/>
    <property type="match status" value="1"/>
</dbReference>
<evidence type="ECO:0000313" key="6">
    <source>
        <dbReference type="Proteomes" id="UP000004110"/>
    </source>
</evidence>
<dbReference type="NCBIfam" id="TIGR01180">
    <property type="entry name" value="aman2_put"/>
    <property type="match status" value="1"/>
</dbReference>
<dbReference type="Pfam" id="PF07971">
    <property type="entry name" value="Glyco_hydro_92"/>
    <property type="match status" value="1"/>
</dbReference>
<proteinExistence type="predicted"/>
<dbReference type="Gene3D" id="1.20.1050.60">
    <property type="entry name" value="alpha-1,2-mannosidase"/>
    <property type="match status" value="1"/>
</dbReference>
<protein>
    <submittedName>
        <fullName evidence="5">Alpha-1,2-mannosidase</fullName>
    </submittedName>
</protein>
<dbReference type="PANTHER" id="PTHR12143:SF39">
    <property type="entry name" value="SECRETED PROTEIN"/>
    <property type="match status" value="1"/>
</dbReference>
<organism evidence="5 6">
    <name type="scientific">Bacteroides uniformis (strain ATCC 8492 / DSM 6597 / CCUG 4942 / CIP 103695 / JCM 5828 / KCTC 5204 / NCTC 13054 / VPI 0061)</name>
    <dbReference type="NCBI Taxonomy" id="411479"/>
    <lineage>
        <taxon>Bacteria</taxon>
        <taxon>Pseudomonadati</taxon>
        <taxon>Bacteroidota</taxon>
        <taxon>Bacteroidia</taxon>
        <taxon>Bacteroidales</taxon>
        <taxon>Bacteroidaceae</taxon>
        <taxon>Bacteroides</taxon>
    </lineage>
</organism>
<accession>A0ABC9N9B5</accession>
<comment type="caution">
    <text evidence="5">The sequence shown here is derived from an EMBL/GenBank/DDBJ whole genome shotgun (WGS) entry which is preliminary data.</text>
</comment>
<comment type="subunit">
    <text evidence="2">Monomer.</text>
</comment>
<dbReference type="EMBL" id="AAYH02000046">
    <property type="protein sequence ID" value="EDO53264.1"/>
    <property type="molecule type" value="Genomic_DNA"/>
</dbReference>
<dbReference type="InterPro" id="IPR037524">
    <property type="entry name" value="PA14/GLEYA"/>
</dbReference>
<keyword evidence="3" id="KW-0106">Calcium</keyword>
<comment type="cofactor">
    <cofactor evidence="1">
        <name>Ca(2+)</name>
        <dbReference type="ChEBI" id="CHEBI:29108"/>
    </cofactor>
</comment>
<dbReference type="InterPro" id="IPR050883">
    <property type="entry name" value="PNGase"/>
</dbReference>
<feature type="domain" description="PA14" evidence="4">
    <location>
        <begin position="873"/>
        <end position="1010"/>
    </location>
</feature>
<dbReference type="Gene3D" id="3.90.182.10">
    <property type="entry name" value="Toxin - Anthrax Protective Antigen,domain 1"/>
    <property type="match status" value="1"/>
</dbReference>
<dbReference type="AlphaFoldDB" id="A0ABC9N9B5"/>
<dbReference type="FunFam" id="3.30.2080.10:FF:000001">
    <property type="entry name" value="Alpha-1,2-mannosidase subfamily"/>
    <property type="match status" value="1"/>
</dbReference>
<dbReference type="InterPro" id="IPR012939">
    <property type="entry name" value="Glyco_hydro_92"/>
</dbReference>
<dbReference type="Gene3D" id="3.30.2080.10">
    <property type="entry name" value="GH92 mannosidase domain"/>
    <property type="match status" value="1"/>
</dbReference>